<dbReference type="EMBL" id="JANVFT010000112">
    <property type="protein sequence ID" value="KAJ4466792.1"/>
    <property type="molecule type" value="Genomic_DNA"/>
</dbReference>
<protein>
    <submittedName>
        <fullName evidence="1">Uncharacterized protein</fullName>
    </submittedName>
</protein>
<accession>A0ABQ8UZN1</accession>
<evidence type="ECO:0000313" key="1">
    <source>
        <dbReference type="EMBL" id="KAJ4466792.1"/>
    </source>
</evidence>
<sequence length="226" mass="23855">MTANNSLSLLECLSSPEGDESAIWIVPLIFVPETRGGVCVRTSPIRAPDVEGGVGASALGKRATIELYHVTTAASAASIHSGGVKLQVKPTIGDDFNPKGKGGFYINAHDVTTNCADLITFKFDESALTSLKVHKFGPATLSDATVGTWVETPDFAQWNEFTSFCTHGGKGDDQVKLDADLENGGNGLDLIIGPMVGAETVRQYAFRTTKALGHLTVESVTKTGLQ</sequence>
<gene>
    <name evidence="1" type="ORF">C8R41DRAFT_925970</name>
</gene>
<keyword evidence="2" id="KW-1185">Reference proteome</keyword>
<reference evidence="1" key="1">
    <citation type="submission" date="2022-08" db="EMBL/GenBank/DDBJ databases">
        <title>A Global Phylogenomic Analysis of the Shiitake Genus Lentinula.</title>
        <authorList>
            <consortium name="DOE Joint Genome Institute"/>
            <person name="Sierra-Patev S."/>
            <person name="Min B."/>
            <person name="Naranjo-Ortiz M."/>
            <person name="Looney B."/>
            <person name="Konkel Z."/>
            <person name="Slot J.C."/>
            <person name="Sakamoto Y."/>
            <person name="Steenwyk J.L."/>
            <person name="Rokas A."/>
            <person name="Carro J."/>
            <person name="Camarero S."/>
            <person name="Ferreira P."/>
            <person name="Molpeceres G."/>
            <person name="Ruiz-Duenas F.J."/>
            <person name="Serrano A."/>
            <person name="Henrissat B."/>
            <person name="Drula E."/>
            <person name="Hughes K.W."/>
            <person name="Mata J.L."/>
            <person name="Ishikawa N.K."/>
            <person name="Vargas-Isla R."/>
            <person name="Ushijima S."/>
            <person name="Smith C.A."/>
            <person name="Ahrendt S."/>
            <person name="Andreopoulos W."/>
            <person name="He G."/>
            <person name="Labutti K."/>
            <person name="Lipzen A."/>
            <person name="Ng V."/>
            <person name="Riley R."/>
            <person name="Sandor L."/>
            <person name="Barry K."/>
            <person name="Martinez A.T."/>
            <person name="Xiao Y."/>
            <person name="Gibbons J.G."/>
            <person name="Terashima K."/>
            <person name="Grigoriev I.V."/>
            <person name="Hibbett D.S."/>
        </authorList>
    </citation>
    <scope>NUCLEOTIDE SEQUENCE</scope>
    <source>
        <strain evidence="1">RHP3577 ss4</strain>
    </source>
</reference>
<organism evidence="1 2">
    <name type="scientific">Lentinula lateritia</name>
    <dbReference type="NCBI Taxonomy" id="40482"/>
    <lineage>
        <taxon>Eukaryota</taxon>
        <taxon>Fungi</taxon>
        <taxon>Dikarya</taxon>
        <taxon>Basidiomycota</taxon>
        <taxon>Agaricomycotina</taxon>
        <taxon>Agaricomycetes</taxon>
        <taxon>Agaricomycetidae</taxon>
        <taxon>Agaricales</taxon>
        <taxon>Marasmiineae</taxon>
        <taxon>Omphalotaceae</taxon>
        <taxon>Lentinula</taxon>
    </lineage>
</organism>
<evidence type="ECO:0000313" key="2">
    <source>
        <dbReference type="Proteomes" id="UP001150217"/>
    </source>
</evidence>
<proteinExistence type="predicted"/>
<dbReference type="Proteomes" id="UP001150217">
    <property type="component" value="Unassembled WGS sequence"/>
</dbReference>
<comment type="caution">
    <text evidence="1">The sequence shown here is derived from an EMBL/GenBank/DDBJ whole genome shotgun (WGS) entry which is preliminary data.</text>
</comment>
<name>A0ABQ8UZN1_9AGAR</name>